<keyword evidence="5 9" id="KW-0862">Zinc</keyword>
<comment type="caution">
    <text evidence="12">The sequence shown here is derived from an EMBL/GenBank/DDBJ whole genome shotgun (WGS) entry which is preliminary data.</text>
</comment>
<comment type="cofactor">
    <cofactor evidence="9">
        <name>Zn(2+)</name>
        <dbReference type="ChEBI" id="CHEBI:29105"/>
    </cofactor>
    <text evidence="9">Binds 1 zinc ion.</text>
</comment>
<gene>
    <name evidence="12" type="primary">prlC</name>
    <name evidence="12" type="ORF">GCM10022278_21650</name>
</gene>
<organism evidence="12 13">
    <name type="scientific">Allohahella marinimesophila</name>
    <dbReference type="NCBI Taxonomy" id="1054972"/>
    <lineage>
        <taxon>Bacteria</taxon>
        <taxon>Pseudomonadati</taxon>
        <taxon>Pseudomonadota</taxon>
        <taxon>Gammaproteobacteria</taxon>
        <taxon>Oceanospirillales</taxon>
        <taxon>Hahellaceae</taxon>
        <taxon>Allohahella</taxon>
    </lineage>
</organism>
<dbReference type="PANTHER" id="PTHR11804">
    <property type="entry name" value="PROTEASE M3 THIMET OLIGOPEPTIDASE-RELATED"/>
    <property type="match status" value="1"/>
</dbReference>
<evidence type="ECO:0000313" key="12">
    <source>
        <dbReference type="EMBL" id="GAA3963515.1"/>
    </source>
</evidence>
<dbReference type="CDD" id="cd06456">
    <property type="entry name" value="M3A_DCP"/>
    <property type="match status" value="1"/>
</dbReference>
<evidence type="ECO:0000259" key="11">
    <source>
        <dbReference type="Pfam" id="PF19310"/>
    </source>
</evidence>
<dbReference type="RefSeq" id="WP_344806166.1">
    <property type="nucleotide sequence ID" value="NZ_BAABBO010000009.1"/>
</dbReference>
<dbReference type="EMBL" id="BAABBO010000009">
    <property type="protein sequence ID" value="GAA3963515.1"/>
    <property type="molecule type" value="Genomic_DNA"/>
</dbReference>
<proteinExistence type="inferred from homology"/>
<dbReference type="InterPro" id="IPR045090">
    <property type="entry name" value="Pept_M3A_M3B"/>
</dbReference>
<keyword evidence="3 9" id="KW-0479">Metal-binding</keyword>
<dbReference type="InterPro" id="IPR045666">
    <property type="entry name" value="OpdA_N"/>
</dbReference>
<sequence length="684" mass="77839">MTAYQPILDLPSFSKVDASTLVEELRALLDECRAEIARVIDSGRSSWDDIVQPMDELANRLNQFWAPVSHLNAVRNSESLREAYNAAVELLSEYYTELGQNKGLYQAYQALEDSAEFEKLPQAKRKALEDALRSFRLSGVSLEADAQKRYGDISRRLAQLTSKFSDNVLDATQAWKKPVNDKAVLAGLPDSALDMLRSAASKADDCEAEYLLSLEFPCYHAIMTYCDTRELREEMYIAFSTRASDQGPHAGQFDNTETMHEILGLRQEMARLLGFDTYAEYSLATKMAEDPRAVTSFLEELAEKGRPFARREFDELQAFARESDGERITQAQGLQAWDVGYYSEKLRKSRYDLSQEALRPYFPAERVIKGMFSVVSKLFGVQFEQAEAGDCYHEDVTFYQVKRDGEVIAAVYMDLFARQQKRGGAWMADYAVRYERHDQDGVRLQLPVAFMTSNFTPATDNQPSLLTHDEVTTLFHEFGHALHHMLTQIDCYDVSGINGVAWDAVELPSQFMENWCWEPEALELISGHYETGEPLPVDLLDKMLAAKHFNSGMMMVRQIEFSLFDFRLHQEYETGFDVQKLLDEVRSKVAVVKVPDYNRFQHSFSHVFAGGYAAGYYSYKWAEVLAADAFDLFSEKGIFDAETGQRFLENILSKGGSEEALILFKRFRGREPSVEALLKQSGLQ</sequence>
<keyword evidence="2 9" id="KW-0645">Protease</keyword>
<evidence type="ECO:0000256" key="6">
    <source>
        <dbReference type="ARBA" id="ARBA00023049"/>
    </source>
</evidence>
<accession>A0ABP7PDN5</accession>
<name>A0ABP7PDN5_9GAMM</name>
<evidence type="ECO:0000256" key="9">
    <source>
        <dbReference type="RuleBase" id="RU003435"/>
    </source>
</evidence>
<dbReference type="InterPro" id="IPR034005">
    <property type="entry name" value="M3A_DCP"/>
</dbReference>
<evidence type="ECO:0000256" key="2">
    <source>
        <dbReference type="ARBA" id="ARBA00022670"/>
    </source>
</evidence>
<dbReference type="Pfam" id="PF19310">
    <property type="entry name" value="TOP_N"/>
    <property type="match status" value="1"/>
</dbReference>
<feature type="domain" description="Oligopeptidase A N-terminal" evidence="11">
    <location>
        <begin position="26"/>
        <end position="146"/>
    </location>
</feature>
<feature type="domain" description="Peptidase M3A/M3B catalytic" evidence="10">
    <location>
        <begin position="222"/>
        <end position="682"/>
    </location>
</feature>
<dbReference type="Pfam" id="PF01432">
    <property type="entry name" value="Peptidase_M3"/>
    <property type="match status" value="1"/>
</dbReference>
<keyword evidence="6 9" id="KW-0482">Metalloprotease</keyword>
<dbReference type="Gene3D" id="1.20.1050.40">
    <property type="entry name" value="Endopeptidase. Chain P, domain 1"/>
    <property type="match status" value="1"/>
</dbReference>
<evidence type="ECO:0000256" key="8">
    <source>
        <dbReference type="ARBA" id="ARBA00026100"/>
    </source>
</evidence>
<dbReference type="SUPFAM" id="SSF55486">
    <property type="entry name" value="Metalloproteases ('zincins'), catalytic domain"/>
    <property type="match status" value="1"/>
</dbReference>
<keyword evidence="13" id="KW-1185">Reference proteome</keyword>
<evidence type="ECO:0000256" key="7">
    <source>
        <dbReference type="ARBA" id="ARBA00024603"/>
    </source>
</evidence>
<dbReference type="Proteomes" id="UP001501337">
    <property type="component" value="Unassembled WGS sequence"/>
</dbReference>
<dbReference type="InterPro" id="IPR001567">
    <property type="entry name" value="Pept_M3A_M3B_dom"/>
</dbReference>
<evidence type="ECO:0000259" key="10">
    <source>
        <dbReference type="Pfam" id="PF01432"/>
    </source>
</evidence>
<comment type="similarity">
    <text evidence="1 9">Belongs to the peptidase M3 family.</text>
</comment>
<dbReference type="InterPro" id="IPR024080">
    <property type="entry name" value="Neurolysin/TOP_N"/>
</dbReference>
<protein>
    <recommendedName>
        <fullName evidence="8">oligopeptidase A</fullName>
        <ecNumber evidence="8">3.4.24.70</ecNumber>
    </recommendedName>
</protein>
<evidence type="ECO:0000256" key="4">
    <source>
        <dbReference type="ARBA" id="ARBA00022801"/>
    </source>
</evidence>
<dbReference type="Gene3D" id="3.40.390.10">
    <property type="entry name" value="Collagenase (Catalytic Domain)"/>
    <property type="match status" value="1"/>
</dbReference>
<evidence type="ECO:0000256" key="1">
    <source>
        <dbReference type="ARBA" id="ARBA00006040"/>
    </source>
</evidence>
<evidence type="ECO:0000313" key="13">
    <source>
        <dbReference type="Proteomes" id="UP001501337"/>
    </source>
</evidence>
<dbReference type="PANTHER" id="PTHR11804:SF84">
    <property type="entry name" value="SACCHAROLYSIN"/>
    <property type="match status" value="1"/>
</dbReference>
<dbReference type="EC" id="3.4.24.70" evidence="8"/>
<comment type="catalytic activity">
    <reaction evidence="7">
        <text>Hydrolysis of oligopeptides, with broad specificity. Gly or Ala commonly occur as P1 or P1' residues, but more distant residues are also important, as is shown by the fact that Z-Gly-Pro-Gly-|-Gly-Pro-Ala is cleaved, but not Z-(Gly)(5).</text>
        <dbReference type="EC" id="3.4.24.70"/>
    </reaction>
</comment>
<dbReference type="InterPro" id="IPR024077">
    <property type="entry name" value="Neurolysin/TOP_dom2"/>
</dbReference>
<dbReference type="InterPro" id="IPR024079">
    <property type="entry name" value="MetalloPept_cat_dom_sf"/>
</dbReference>
<reference evidence="13" key="1">
    <citation type="journal article" date="2019" name="Int. J. Syst. Evol. Microbiol.">
        <title>The Global Catalogue of Microorganisms (GCM) 10K type strain sequencing project: providing services to taxonomists for standard genome sequencing and annotation.</title>
        <authorList>
            <consortium name="The Broad Institute Genomics Platform"/>
            <consortium name="The Broad Institute Genome Sequencing Center for Infectious Disease"/>
            <person name="Wu L."/>
            <person name="Ma J."/>
        </authorList>
    </citation>
    <scope>NUCLEOTIDE SEQUENCE [LARGE SCALE GENOMIC DNA]</scope>
    <source>
        <strain evidence="13">JCM 17555</strain>
    </source>
</reference>
<evidence type="ECO:0000256" key="5">
    <source>
        <dbReference type="ARBA" id="ARBA00022833"/>
    </source>
</evidence>
<keyword evidence="4 9" id="KW-0378">Hydrolase</keyword>
<evidence type="ECO:0000256" key="3">
    <source>
        <dbReference type="ARBA" id="ARBA00022723"/>
    </source>
</evidence>
<dbReference type="Gene3D" id="1.10.1370.10">
    <property type="entry name" value="Neurolysin, domain 3"/>
    <property type="match status" value="1"/>
</dbReference>